<organism evidence="1 2">
    <name type="scientific">Thermoplasma volcanium (strain ATCC 51530 / DSM 4299 / JCM 9571 / NBRC 15438 / GSS1)</name>
    <dbReference type="NCBI Taxonomy" id="273116"/>
    <lineage>
        <taxon>Archaea</taxon>
        <taxon>Methanobacteriati</taxon>
        <taxon>Thermoplasmatota</taxon>
        <taxon>Thermoplasmata</taxon>
        <taxon>Thermoplasmatales</taxon>
        <taxon>Thermoplasmataceae</taxon>
        <taxon>Thermoplasma</taxon>
    </lineage>
</organism>
<dbReference type="EMBL" id="BA000011">
    <property type="protein sequence ID" value="BAB60647.1"/>
    <property type="molecule type" value="Genomic_DNA"/>
</dbReference>
<dbReference type="AlphaFoldDB" id="Q978B2"/>
<protein>
    <submittedName>
        <fullName evidence="1">TVG1559742 protein</fullName>
    </submittedName>
</protein>
<gene>
    <name evidence="1" type="ORF">TVG1559742</name>
</gene>
<evidence type="ECO:0000313" key="2">
    <source>
        <dbReference type="Proteomes" id="UP000001017"/>
    </source>
</evidence>
<dbReference type="KEGG" id="tvo:TVG1559742"/>
<sequence length="56" mass="6560">MAKMDENTYQCEICKLHYKDESDAKKCQDWCSQHNSCNLEITSRSLEASKSRHTFS</sequence>
<proteinExistence type="predicted"/>
<evidence type="ECO:0000313" key="1">
    <source>
        <dbReference type="EMBL" id="BAB60647.1"/>
    </source>
</evidence>
<reference evidence="1 2" key="1">
    <citation type="journal article" date="1999" name="Proc. Jpn. Acad.">
        <title>Determination of the complete genomic DNA sequence of Thermoplasma volvanium GSS1.</title>
        <authorList>
            <person name="Kawashima T."/>
            <person name="Yamamoto Y."/>
            <person name="Aramaki H."/>
            <person name="Nunoshiba T."/>
            <person name="Kawamoto T."/>
            <person name="Watanabe K."/>
            <person name="Yamazaki M."/>
            <person name="Kanehori K."/>
            <person name="Amano N."/>
            <person name="Ohya Y."/>
            <person name="Makino K."/>
            <person name="Suzuki M."/>
        </authorList>
    </citation>
    <scope>NUCLEOTIDE SEQUENCE [LARGE SCALE GENOMIC DNA]</scope>
    <source>
        <strain evidence="2">ATCC 51530 / DSM 4299 / JCM 9571 / NBRC 15438 / GSS1</strain>
    </source>
</reference>
<dbReference type="PaxDb" id="273116-14325744"/>
<reference evidence="1 2" key="2">
    <citation type="journal article" date="2000" name="Proc. Natl. Acad. Sci. U.S.A.">
        <title>Archaeal adaptation to higher temperatures revealed by genomic sequence of Thermoplasma volcanium.</title>
        <authorList>
            <person name="Kawashima T."/>
            <person name="Amano N."/>
            <person name="Koike H."/>
            <person name="Makino S."/>
            <person name="Higuchi S."/>
            <person name="Kawashima-Ohya Y."/>
            <person name="Watanabe K."/>
            <person name="Yamazaki M."/>
            <person name="Kanehori K."/>
            <person name="Kawamoto T."/>
            <person name="Nunoshiba T."/>
            <person name="Yamamoto Y."/>
            <person name="Aramaki H."/>
            <person name="Makino K."/>
            <person name="Suzuki M."/>
        </authorList>
    </citation>
    <scope>NUCLEOTIDE SEQUENCE [LARGE SCALE GENOMIC DNA]</scope>
    <source>
        <strain evidence="2">ATCC 51530 / DSM 4299 / JCM 9571 / NBRC 15438 / GSS1</strain>
    </source>
</reference>
<keyword evidence="2" id="KW-1185">Reference proteome</keyword>
<name>Q978B2_THEVO</name>
<dbReference type="Proteomes" id="UP000001017">
    <property type="component" value="Chromosome"/>
</dbReference>
<dbReference type="HOGENOM" id="CLU_3003374_0_0_2"/>
<accession>Q978B2</accession>